<dbReference type="EMBL" id="UINC01202279">
    <property type="protein sequence ID" value="SVE22002.1"/>
    <property type="molecule type" value="Genomic_DNA"/>
</dbReference>
<dbReference type="AlphaFoldDB" id="A0A383BPY8"/>
<gene>
    <name evidence="1" type="ORF">METZ01_LOCUS474856</name>
</gene>
<proteinExistence type="predicted"/>
<feature type="non-terminal residue" evidence="1">
    <location>
        <position position="197"/>
    </location>
</feature>
<reference evidence="1" key="1">
    <citation type="submission" date="2018-05" db="EMBL/GenBank/DDBJ databases">
        <authorList>
            <person name="Lanie J.A."/>
            <person name="Ng W.-L."/>
            <person name="Kazmierczak K.M."/>
            <person name="Andrzejewski T.M."/>
            <person name="Davidsen T.M."/>
            <person name="Wayne K.J."/>
            <person name="Tettelin H."/>
            <person name="Glass J.I."/>
            <person name="Rusch D."/>
            <person name="Podicherti R."/>
            <person name="Tsui H.-C.T."/>
            <person name="Winkler M.E."/>
        </authorList>
    </citation>
    <scope>NUCLEOTIDE SEQUENCE</scope>
</reference>
<accession>A0A383BPY8</accession>
<evidence type="ECO:0000313" key="1">
    <source>
        <dbReference type="EMBL" id="SVE22002.1"/>
    </source>
</evidence>
<name>A0A383BPY8_9ZZZZ</name>
<sequence length="197" mass="22418">MAELVICEGGSDLQLEPSQNPTFLYRIGSCLVSGREVIEINDSARLNAIAIEIRDEYSQWIYSINSLFLQNKLVSKNLSLFFLTDLSCKRLEFFRTYDAICNLILIREKMESVAVDKITVSGVAPGFLRACRSIYPDVDTICLETKEEKQFSNLRRIVSDCRYLYLVAGVGLFNTISGKGRDHDKNGNKRIYYSVFP</sequence>
<organism evidence="1">
    <name type="scientific">marine metagenome</name>
    <dbReference type="NCBI Taxonomy" id="408172"/>
    <lineage>
        <taxon>unclassified sequences</taxon>
        <taxon>metagenomes</taxon>
        <taxon>ecological metagenomes</taxon>
    </lineage>
</organism>
<protein>
    <submittedName>
        <fullName evidence="1">Uncharacterized protein</fullName>
    </submittedName>
</protein>